<comment type="caution">
    <text evidence="11">The sequence shown here is derived from an EMBL/GenBank/DDBJ whole genome shotgun (WGS) entry which is preliminary data.</text>
</comment>
<protein>
    <recommendedName>
        <fullName evidence="10">Major facilitator superfamily (MFS) profile domain-containing protein</fullName>
    </recommendedName>
</protein>
<dbReference type="Proteomes" id="UP000243515">
    <property type="component" value="Unassembled WGS sequence"/>
</dbReference>
<evidence type="ECO:0000313" key="11">
    <source>
        <dbReference type="EMBL" id="OXV05890.1"/>
    </source>
</evidence>
<feature type="transmembrane region" description="Helical" evidence="9">
    <location>
        <begin position="449"/>
        <end position="475"/>
    </location>
</feature>
<dbReference type="PANTHER" id="PTHR23501:SF187">
    <property type="entry name" value="MAJOR FACILITATOR SUPERFAMILY (MFS) PROFILE DOMAIN-CONTAINING PROTEIN"/>
    <property type="match status" value="1"/>
</dbReference>
<evidence type="ECO:0000256" key="8">
    <source>
        <dbReference type="SAM" id="MobiDB-lite"/>
    </source>
</evidence>
<comment type="subcellular location">
    <subcellularLocation>
        <location evidence="1">Membrane</location>
        <topology evidence="1">Multi-pass membrane protein</topology>
    </subcellularLocation>
</comment>
<sequence>MEAEAQRDSMTDLKPPPSDQSSSNDDLEKALAVDAPDVGQPPAEDPRPGAKAGLTLTQFWIVMLGLNVGMFLTALDFNIVATAVPITSSEFHSYNDSSWLGTGYLVSFALVLPIYGKLGDTISRRNLFILATLIFMLGSGLCGGSSSMNMLIWSRVIQGIGGGGIYGLVNVIVTDLVPLRDVGKYISFTGLIWAIADVAGPLLGGAFSHGHSRYVTWRWCFYINLCISPISLIITLLVLKLPSPKVNLIEKVKTFDYIGTIAMVGGTTCLLLGISWGGNQFPWNSDKVIGCLVGGAALIVVFLILEHYVKDPLLPPSFLRNRSVLAIFFAEFFYGANLLGMMYYVPQFFQLVFGDSATISGVGLLPLMLGLAIGNPIAGWVTSKYGISLANAWVGAALEVLASGLLTRWNHNTSRAEAVIELIILGIGQGATMEGMLITSQVSVAPMLIGVVTGLVIFMMTVGDIFGIAIFAALYQNELRGKLSQLSLTPTQITTILTDVQQIKTDFSGSLKSQIIETYATSLQNGWWLMFACAAALLISTLCAKQHKFSS</sequence>
<evidence type="ECO:0000256" key="4">
    <source>
        <dbReference type="ARBA" id="ARBA00022692"/>
    </source>
</evidence>
<evidence type="ECO:0000256" key="1">
    <source>
        <dbReference type="ARBA" id="ARBA00004141"/>
    </source>
</evidence>
<dbReference type="InterPro" id="IPR036259">
    <property type="entry name" value="MFS_trans_sf"/>
</dbReference>
<feature type="transmembrane region" description="Helical" evidence="9">
    <location>
        <begin position="127"/>
        <end position="146"/>
    </location>
</feature>
<keyword evidence="3" id="KW-0813">Transport</keyword>
<accession>A0A232LP00</accession>
<evidence type="ECO:0000313" key="12">
    <source>
        <dbReference type="Proteomes" id="UP000243515"/>
    </source>
</evidence>
<feature type="transmembrane region" description="Helical" evidence="9">
    <location>
        <begin position="351"/>
        <end position="373"/>
    </location>
</feature>
<dbReference type="GO" id="GO:0022857">
    <property type="term" value="F:transmembrane transporter activity"/>
    <property type="evidence" value="ECO:0007669"/>
    <property type="project" value="InterPro"/>
</dbReference>
<dbReference type="AlphaFoldDB" id="A0A232LP00"/>
<dbReference type="GO" id="GO:0005886">
    <property type="term" value="C:plasma membrane"/>
    <property type="evidence" value="ECO:0007669"/>
    <property type="project" value="TreeGrafter"/>
</dbReference>
<evidence type="ECO:0000259" key="10">
    <source>
        <dbReference type="PROSITE" id="PS50850"/>
    </source>
</evidence>
<proteinExistence type="inferred from homology"/>
<feature type="transmembrane region" description="Helical" evidence="9">
    <location>
        <begin position="185"/>
        <end position="207"/>
    </location>
</feature>
<dbReference type="Gene3D" id="1.20.1250.20">
    <property type="entry name" value="MFS general substrate transporter like domains"/>
    <property type="match status" value="1"/>
</dbReference>
<feature type="transmembrane region" description="Helical" evidence="9">
    <location>
        <begin position="98"/>
        <end position="115"/>
    </location>
</feature>
<comment type="similarity">
    <text evidence="2">Belongs to the major facilitator superfamily.</text>
</comment>
<keyword evidence="7" id="KW-0325">Glycoprotein</keyword>
<feature type="transmembrane region" description="Helical" evidence="9">
    <location>
        <begin position="325"/>
        <end position="345"/>
    </location>
</feature>
<dbReference type="SUPFAM" id="SSF103473">
    <property type="entry name" value="MFS general substrate transporter"/>
    <property type="match status" value="1"/>
</dbReference>
<evidence type="ECO:0000256" key="6">
    <source>
        <dbReference type="ARBA" id="ARBA00023136"/>
    </source>
</evidence>
<feature type="transmembrane region" description="Helical" evidence="9">
    <location>
        <begin position="59"/>
        <end position="86"/>
    </location>
</feature>
<feature type="transmembrane region" description="Helical" evidence="9">
    <location>
        <begin position="418"/>
        <end position="437"/>
    </location>
</feature>
<feature type="transmembrane region" description="Helical" evidence="9">
    <location>
        <begin position="254"/>
        <end position="275"/>
    </location>
</feature>
<evidence type="ECO:0000256" key="5">
    <source>
        <dbReference type="ARBA" id="ARBA00022989"/>
    </source>
</evidence>
<dbReference type="PANTHER" id="PTHR23501">
    <property type="entry name" value="MAJOR FACILITATOR SUPERFAMILY"/>
    <property type="match status" value="1"/>
</dbReference>
<feature type="region of interest" description="Disordered" evidence="8">
    <location>
        <begin position="1"/>
        <end position="48"/>
    </location>
</feature>
<dbReference type="OrthoDB" id="6770063at2759"/>
<evidence type="ECO:0000256" key="2">
    <source>
        <dbReference type="ARBA" id="ARBA00008335"/>
    </source>
</evidence>
<feature type="compositionally biased region" description="Basic and acidic residues" evidence="8">
    <location>
        <begin position="1"/>
        <end position="11"/>
    </location>
</feature>
<keyword evidence="5 9" id="KW-1133">Transmembrane helix</keyword>
<evidence type="ECO:0000256" key="9">
    <source>
        <dbReference type="SAM" id="Phobius"/>
    </source>
</evidence>
<dbReference type="Gene3D" id="1.20.1720.10">
    <property type="entry name" value="Multidrug resistance protein D"/>
    <property type="match status" value="1"/>
</dbReference>
<feature type="transmembrane region" description="Helical" evidence="9">
    <location>
        <begin position="287"/>
        <end position="305"/>
    </location>
</feature>
<organism evidence="11 12">
    <name type="scientific">Elaphomyces granulatus</name>
    <dbReference type="NCBI Taxonomy" id="519963"/>
    <lineage>
        <taxon>Eukaryota</taxon>
        <taxon>Fungi</taxon>
        <taxon>Dikarya</taxon>
        <taxon>Ascomycota</taxon>
        <taxon>Pezizomycotina</taxon>
        <taxon>Eurotiomycetes</taxon>
        <taxon>Eurotiomycetidae</taxon>
        <taxon>Eurotiales</taxon>
        <taxon>Elaphomycetaceae</taxon>
        <taxon>Elaphomyces</taxon>
    </lineage>
</organism>
<keyword evidence="4 9" id="KW-0812">Transmembrane</keyword>
<keyword evidence="12" id="KW-1185">Reference proteome</keyword>
<feature type="transmembrane region" description="Helical" evidence="9">
    <location>
        <begin position="219"/>
        <end position="242"/>
    </location>
</feature>
<dbReference type="InterPro" id="IPR011701">
    <property type="entry name" value="MFS"/>
</dbReference>
<name>A0A232LP00_9EURO</name>
<dbReference type="Pfam" id="PF07690">
    <property type="entry name" value="MFS_1"/>
    <property type="match status" value="1"/>
</dbReference>
<keyword evidence="6 9" id="KW-0472">Membrane</keyword>
<dbReference type="InterPro" id="IPR020846">
    <property type="entry name" value="MFS_dom"/>
</dbReference>
<evidence type="ECO:0000256" key="7">
    <source>
        <dbReference type="ARBA" id="ARBA00023180"/>
    </source>
</evidence>
<reference evidence="11 12" key="1">
    <citation type="journal article" date="2015" name="Environ. Microbiol.">
        <title>Metagenome sequence of Elaphomyces granulatus from sporocarp tissue reveals Ascomycota ectomycorrhizal fingerprints of genome expansion and a Proteobacteria-rich microbiome.</title>
        <authorList>
            <person name="Quandt C.A."/>
            <person name="Kohler A."/>
            <person name="Hesse C.N."/>
            <person name="Sharpton T.J."/>
            <person name="Martin F."/>
            <person name="Spatafora J.W."/>
        </authorList>
    </citation>
    <scope>NUCLEOTIDE SEQUENCE [LARGE SCALE GENOMIC DNA]</scope>
    <source>
        <strain evidence="11 12">OSC145934</strain>
    </source>
</reference>
<feature type="transmembrane region" description="Helical" evidence="9">
    <location>
        <begin position="385"/>
        <end position="406"/>
    </location>
</feature>
<dbReference type="PRINTS" id="PR01036">
    <property type="entry name" value="TCRTETB"/>
</dbReference>
<evidence type="ECO:0000256" key="3">
    <source>
        <dbReference type="ARBA" id="ARBA00022448"/>
    </source>
</evidence>
<gene>
    <name evidence="11" type="ORF">Egran_06342</name>
</gene>
<feature type="domain" description="Major facilitator superfamily (MFS) profile" evidence="10">
    <location>
        <begin position="62"/>
        <end position="548"/>
    </location>
</feature>
<dbReference type="EMBL" id="NPHW01006327">
    <property type="protein sequence ID" value="OXV05890.1"/>
    <property type="molecule type" value="Genomic_DNA"/>
</dbReference>
<dbReference type="PROSITE" id="PS50850">
    <property type="entry name" value="MFS"/>
    <property type="match status" value="1"/>
</dbReference>
<feature type="transmembrane region" description="Helical" evidence="9">
    <location>
        <begin position="527"/>
        <end position="544"/>
    </location>
</feature>